<evidence type="ECO:0000256" key="1">
    <source>
        <dbReference type="ARBA" id="ARBA00004173"/>
    </source>
</evidence>
<evidence type="ECO:0000313" key="10">
    <source>
        <dbReference type="Ensembl" id="ENSBTAP00000085456.1"/>
    </source>
</evidence>
<gene>
    <name evidence="10" type="primary">MRPL52</name>
</gene>
<evidence type="ECO:0000256" key="5">
    <source>
        <dbReference type="ARBA" id="ARBA00023128"/>
    </source>
</evidence>
<evidence type="ECO:0000256" key="9">
    <source>
        <dbReference type="SAM" id="MobiDB-lite"/>
    </source>
</evidence>
<reference evidence="10" key="3">
    <citation type="submission" date="2025-09" db="UniProtKB">
        <authorList>
            <consortium name="Ensembl"/>
        </authorList>
    </citation>
    <scope>IDENTIFICATION</scope>
    <source>
        <strain evidence="10">Hereford</strain>
    </source>
</reference>
<keyword evidence="6" id="KW-0687">Ribonucleoprotein</keyword>
<comment type="subcellular location">
    <subcellularLocation>
        <location evidence="1">Mitochondrion</location>
    </subcellularLocation>
</comment>
<dbReference type="GO" id="GO:0032543">
    <property type="term" value="P:mitochondrial translation"/>
    <property type="evidence" value="ECO:0007669"/>
    <property type="project" value="InterPro"/>
</dbReference>
<evidence type="ECO:0000256" key="6">
    <source>
        <dbReference type="ARBA" id="ARBA00023274"/>
    </source>
</evidence>
<dbReference type="GeneTree" id="ENSGT00390000005763"/>
<dbReference type="GO" id="GO:0003735">
    <property type="term" value="F:structural constituent of ribosome"/>
    <property type="evidence" value="ECO:0007669"/>
    <property type="project" value="InterPro"/>
</dbReference>
<feature type="region of interest" description="Disordered" evidence="9">
    <location>
        <begin position="180"/>
        <end position="205"/>
    </location>
</feature>
<reference evidence="10" key="2">
    <citation type="submission" date="2025-08" db="UniProtKB">
        <authorList>
            <consortium name="Ensembl"/>
        </authorList>
    </citation>
    <scope>IDENTIFICATION</scope>
    <source>
        <strain evidence="10">Hereford</strain>
    </source>
</reference>
<keyword evidence="5" id="KW-0496">Mitochondrion</keyword>
<evidence type="ECO:0000256" key="7">
    <source>
        <dbReference type="ARBA" id="ARBA00035181"/>
    </source>
</evidence>
<keyword evidence="4" id="KW-0689">Ribosomal protein</keyword>
<dbReference type="Proteomes" id="UP000009136">
    <property type="component" value="Chromosome 10"/>
</dbReference>
<dbReference type="Ensembl" id="ENSBTAT00000090184.1">
    <property type="protein sequence ID" value="ENSBTAP00000085456.1"/>
    <property type="gene ID" value="ENSBTAG00000014822.5"/>
</dbReference>
<keyword evidence="11" id="KW-1185">Reference proteome</keyword>
<accession>A0AAA9SNB5</accession>
<comment type="similarity">
    <text evidence="2">Belongs to the mitochondrion-specific ribosomal protein mL52 family.</text>
</comment>
<dbReference type="PANTHER" id="PTHR34090">
    <property type="entry name" value="39S RIBOSOMAL PROTEIN L52, MITOCHONDRIAL"/>
    <property type="match status" value="1"/>
</dbReference>
<organism evidence="10 11">
    <name type="scientific">Bos taurus</name>
    <name type="common">Bovine</name>
    <dbReference type="NCBI Taxonomy" id="9913"/>
    <lineage>
        <taxon>Eukaryota</taxon>
        <taxon>Metazoa</taxon>
        <taxon>Chordata</taxon>
        <taxon>Craniata</taxon>
        <taxon>Vertebrata</taxon>
        <taxon>Euteleostomi</taxon>
        <taxon>Mammalia</taxon>
        <taxon>Eutheria</taxon>
        <taxon>Laurasiatheria</taxon>
        <taxon>Artiodactyla</taxon>
        <taxon>Ruminantia</taxon>
        <taxon>Pecora</taxon>
        <taxon>Bovidae</taxon>
        <taxon>Bovinae</taxon>
        <taxon>Bos</taxon>
    </lineage>
</organism>
<sequence>REGKSIVFSVLLGGLEWFERDFLFHQWENKDKKHLINAPSPIDRKLCAAVPHPAQVAGLGAARTRRDVREAVKGQRGRRRSEASAQVHADAGVRRLHCGSAARAGSQWRLRQGLAANPSGYGPLTELPDWSYADGRPAPPMKGQLRRKAQREKFARRVVLLSQEMDAGLQAWQLRQQEKLQEEKRKQQNALKPKGVLLQNPGPSQ</sequence>
<evidence type="ECO:0000313" key="11">
    <source>
        <dbReference type="Proteomes" id="UP000009136"/>
    </source>
</evidence>
<evidence type="ECO:0000256" key="8">
    <source>
        <dbReference type="ARBA" id="ARBA00035425"/>
    </source>
</evidence>
<dbReference type="AlphaFoldDB" id="A0AAA9SNB5"/>
<dbReference type="GO" id="GO:0005762">
    <property type="term" value="C:mitochondrial large ribosomal subunit"/>
    <property type="evidence" value="ECO:0007669"/>
    <property type="project" value="InterPro"/>
</dbReference>
<dbReference type="InterPro" id="IPR034596">
    <property type="entry name" value="Ribosomal_mL52"/>
</dbReference>
<evidence type="ECO:0000256" key="4">
    <source>
        <dbReference type="ARBA" id="ARBA00022980"/>
    </source>
</evidence>
<evidence type="ECO:0000256" key="2">
    <source>
        <dbReference type="ARBA" id="ARBA00007232"/>
    </source>
</evidence>
<protein>
    <recommendedName>
        <fullName evidence="7">Large ribosomal subunit protein mL52</fullName>
    </recommendedName>
    <alternativeName>
        <fullName evidence="8">39S ribosomal protein L52, mitochondrial</fullName>
    </alternativeName>
</protein>
<proteinExistence type="inferred from homology"/>
<evidence type="ECO:0000256" key="3">
    <source>
        <dbReference type="ARBA" id="ARBA00022946"/>
    </source>
</evidence>
<dbReference type="PANTHER" id="PTHR34090:SF1">
    <property type="entry name" value="LARGE RIBOSOMAL SUBUNIT PROTEIN ML52"/>
    <property type="match status" value="1"/>
</dbReference>
<reference evidence="10" key="1">
    <citation type="submission" date="2018-03" db="EMBL/GenBank/DDBJ databases">
        <title>ARS-UCD1.2.</title>
        <authorList>
            <person name="Rosen B.D."/>
            <person name="Bickhart D.M."/>
            <person name="Koren S."/>
            <person name="Schnabel R.D."/>
            <person name="Hall R."/>
            <person name="Zimin A."/>
            <person name="Dreischer C."/>
            <person name="Schultheiss S."/>
            <person name="Schroeder S.G."/>
            <person name="Elsik C.G."/>
            <person name="Couldrey C."/>
            <person name="Liu G.E."/>
            <person name="Van Tassell C.P."/>
            <person name="Phillippy A.M."/>
            <person name="Smith T.P.L."/>
            <person name="Medrano J.F."/>
        </authorList>
    </citation>
    <scope>NUCLEOTIDE SEQUENCE [LARGE SCALE GENOMIC DNA]</scope>
    <source>
        <strain evidence="10">Hereford</strain>
    </source>
</reference>
<keyword evidence="3" id="KW-0809">Transit peptide</keyword>
<dbReference type="Pfam" id="PF18699">
    <property type="entry name" value="MRPL52"/>
    <property type="match status" value="1"/>
</dbReference>
<name>A0AAA9SNB5_BOVIN</name>